<keyword evidence="1" id="KW-0732">Signal</keyword>
<evidence type="ECO:0000313" key="2">
    <source>
        <dbReference type="EMBL" id="ATP19590.1"/>
    </source>
</evidence>
<feature type="chain" id="PRO_5030009570" evidence="1">
    <location>
        <begin position="24"/>
        <end position="399"/>
    </location>
</feature>
<proteinExistence type="predicted"/>
<protein>
    <submittedName>
        <fullName evidence="2">Gellan polysaccharide biosynthesis protein GelF</fullName>
    </submittedName>
    <submittedName>
        <fullName evidence="3">Outer membrane beta-barrel protein</fullName>
    </submittedName>
</protein>
<organism evidence="2 4">
    <name type="scientific">Sphingobium yanoikuyae</name>
    <name type="common">Sphingomonas yanoikuyae</name>
    <dbReference type="NCBI Taxonomy" id="13690"/>
    <lineage>
        <taxon>Bacteria</taxon>
        <taxon>Pseudomonadati</taxon>
        <taxon>Pseudomonadota</taxon>
        <taxon>Alphaproteobacteria</taxon>
        <taxon>Sphingomonadales</taxon>
        <taxon>Sphingomonadaceae</taxon>
        <taxon>Sphingobium</taxon>
    </lineage>
</organism>
<dbReference type="AlphaFoldDB" id="A0A0J9D533"/>
<dbReference type="SUPFAM" id="SSF56935">
    <property type="entry name" value="Porins"/>
    <property type="match status" value="1"/>
</dbReference>
<dbReference type="EMBL" id="CP020925">
    <property type="protein sequence ID" value="ATP19590.1"/>
    <property type="molecule type" value="Genomic_DNA"/>
</dbReference>
<evidence type="ECO:0000313" key="3">
    <source>
        <dbReference type="EMBL" id="MDH2133078.1"/>
    </source>
</evidence>
<name>A0A0J9D533_SPHYA</name>
<evidence type="ECO:0000313" key="4">
    <source>
        <dbReference type="Proteomes" id="UP000037029"/>
    </source>
</evidence>
<evidence type="ECO:0000256" key="1">
    <source>
        <dbReference type="SAM" id="SignalP"/>
    </source>
</evidence>
<gene>
    <name evidence="2" type="ORF">BV87_15070</name>
    <name evidence="3" type="ORF">N5J77_18265</name>
</gene>
<dbReference type="InterPro" id="IPR018759">
    <property type="entry name" value="BBP2_2"/>
</dbReference>
<accession>A0A0J9D533</accession>
<reference evidence="2 4" key="1">
    <citation type="submission" date="2017-04" db="EMBL/GenBank/DDBJ databases">
        <title>Characterization, genome and methylation analysis of a phthalic acid esters degrading strain Sphingobium yanoikuyae SHJ.</title>
        <authorList>
            <person name="Feng L."/>
        </authorList>
    </citation>
    <scope>NUCLEOTIDE SEQUENCE [LARGE SCALE GENOMIC DNA]</scope>
    <source>
        <strain evidence="2 4">SHJ</strain>
    </source>
</reference>
<dbReference type="Pfam" id="PF10082">
    <property type="entry name" value="BBP2_2"/>
    <property type="match status" value="1"/>
</dbReference>
<dbReference type="EMBL" id="JAOCKX010000028">
    <property type="protein sequence ID" value="MDH2133078.1"/>
    <property type="molecule type" value="Genomic_DNA"/>
</dbReference>
<dbReference type="Proteomes" id="UP000037029">
    <property type="component" value="Chromosome"/>
</dbReference>
<feature type="signal peptide" evidence="1">
    <location>
        <begin position="1"/>
        <end position="23"/>
    </location>
</feature>
<reference evidence="3" key="2">
    <citation type="submission" date="2022-09" db="EMBL/GenBank/DDBJ databases">
        <title>Intensive care unit water sources are persistently colonized with multi-drug resistant bacteria and are the site of extensive horizontal gene transfer of antibiotic resistance genes.</title>
        <authorList>
            <person name="Diorio-Toth L."/>
        </authorList>
    </citation>
    <scope>NUCLEOTIDE SEQUENCE</scope>
    <source>
        <strain evidence="3">GD03659</strain>
    </source>
</reference>
<dbReference type="RefSeq" id="WP_048936474.1">
    <property type="nucleotide sequence ID" value="NZ_CP020925.1"/>
</dbReference>
<sequence>MTRLHYARLPLACSIILGCPAFAQVEVPPDGLTVAPTVRMLYDDNVLRQSDDLVSGDKDDIRITPALDVTFRKNLGVHQVTVMGSLGYDFHQRYSNLDRERVTLTAKGDVKVSALCYLRPSARLNFAQADLADQGIIVGNSERTQDYAVTAECDKPYGYYPVIKLGYLQTNNSVDSRRPFDIRTRSAGIGIAYSKASLGDIRLMFNVEAFRRPHWSDETSELRMSRGADNYRVGIEFKRAVAPRLSWSAGIGYIHTKARDERVDDYSGLGYHAGAVYRPSPRTSLVFDGSRSTSNQSNTGATYIVLTNFSLRGNATLSSRSSIQAGASYARRQFKGELLIDTDMMRGTDETIALNAGYRFALRSRLTAGVDVRHEWRESAVERYRYKSTSMMLSLGLTL</sequence>
<dbReference type="Proteomes" id="UP001162318">
    <property type="component" value="Unassembled WGS sequence"/>
</dbReference>
<dbReference type="PROSITE" id="PS51257">
    <property type="entry name" value="PROKAR_LIPOPROTEIN"/>
    <property type="match status" value="1"/>
</dbReference>